<gene>
    <name evidence="5" type="ORF">SAMN05444380_108152</name>
</gene>
<keyword evidence="2" id="KW-0547">Nucleotide-binding</keyword>
<dbReference type="STRING" id="385682.SAMN05444380_108152"/>
<dbReference type="InterPro" id="IPR003593">
    <property type="entry name" value="AAA+_ATPase"/>
</dbReference>
<dbReference type="InParanoid" id="A0A1I1YWN1"/>
<dbReference type="PANTHER" id="PTHR43023">
    <property type="entry name" value="PROTEIN TRIGALACTOSYLDIACYLGLYCEROL 3, CHLOROPLASTIC"/>
    <property type="match status" value="1"/>
</dbReference>
<dbReference type="RefSeq" id="WP_074964312.1">
    <property type="nucleotide sequence ID" value="NZ_FONA01000008.1"/>
</dbReference>
<dbReference type="PROSITE" id="PS00211">
    <property type="entry name" value="ABC_TRANSPORTER_1"/>
    <property type="match status" value="1"/>
</dbReference>
<keyword evidence="3 5" id="KW-0067">ATP-binding</keyword>
<evidence type="ECO:0000313" key="6">
    <source>
        <dbReference type="Proteomes" id="UP000181976"/>
    </source>
</evidence>
<evidence type="ECO:0000256" key="2">
    <source>
        <dbReference type="ARBA" id="ARBA00022741"/>
    </source>
</evidence>
<name>A0A1I1YWN1_9BACT</name>
<dbReference type="PROSITE" id="PS50893">
    <property type="entry name" value="ABC_TRANSPORTER_2"/>
    <property type="match status" value="1"/>
</dbReference>
<keyword evidence="6" id="KW-1185">Reference proteome</keyword>
<dbReference type="EMBL" id="FONA01000008">
    <property type="protein sequence ID" value="SFE23976.1"/>
    <property type="molecule type" value="Genomic_DNA"/>
</dbReference>
<evidence type="ECO:0000256" key="3">
    <source>
        <dbReference type="ARBA" id="ARBA00022840"/>
    </source>
</evidence>
<sequence>MQEKIIDVKNLSVSFDERQILEDVSFSVNQGEIAVILGESGSGKSTILKHMLGLFPLAPGTVTIFGQDIAELDEDIAMKFYRKLGVFYQNGALLNSLTVAENIALPLEQHTDLPADIIEDLVRTKLSLVNLNHAFHLYPSQLSGGMLKRAALARAIIMDPPLLFCDEPGAGLDPVSLATLDELILNLRDQLGMTVVMVTHEVTSILRIANKVIFVNKGRIAFEGSLEEAQISDVPELRAFFRVGTGGKK</sequence>
<dbReference type="SMART" id="SM00382">
    <property type="entry name" value="AAA"/>
    <property type="match status" value="1"/>
</dbReference>
<evidence type="ECO:0000313" key="5">
    <source>
        <dbReference type="EMBL" id="SFE23976.1"/>
    </source>
</evidence>
<evidence type="ECO:0000259" key="4">
    <source>
        <dbReference type="PROSITE" id="PS50893"/>
    </source>
</evidence>
<organism evidence="5 6">
    <name type="scientific">Thermophagus xiamenensis</name>
    <dbReference type="NCBI Taxonomy" id="385682"/>
    <lineage>
        <taxon>Bacteria</taxon>
        <taxon>Pseudomonadati</taxon>
        <taxon>Bacteroidota</taxon>
        <taxon>Bacteroidia</taxon>
        <taxon>Marinilabiliales</taxon>
        <taxon>Marinilabiliaceae</taxon>
        <taxon>Thermophagus</taxon>
    </lineage>
</organism>
<dbReference type="PANTHER" id="PTHR43023:SF3">
    <property type="entry name" value="PROTEIN TRIGALACTOSYLDIACYLGLYCEROL 3, CHLOROPLASTIC"/>
    <property type="match status" value="1"/>
</dbReference>
<dbReference type="Pfam" id="PF00005">
    <property type="entry name" value="ABC_tran"/>
    <property type="match status" value="1"/>
</dbReference>
<dbReference type="GO" id="GO:0016887">
    <property type="term" value="F:ATP hydrolysis activity"/>
    <property type="evidence" value="ECO:0007669"/>
    <property type="project" value="InterPro"/>
</dbReference>
<dbReference type="AlphaFoldDB" id="A0A1I1YWN1"/>
<accession>A0A1I1YWN1</accession>
<dbReference type="Gene3D" id="3.40.50.300">
    <property type="entry name" value="P-loop containing nucleotide triphosphate hydrolases"/>
    <property type="match status" value="1"/>
</dbReference>
<dbReference type="InterPro" id="IPR003439">
    <property type="entry name" value="ABC_transporter-like_ATP-bd"/>
</dbReference>
<keyword evidence="1" id="KW-0813">Transport</keyword>
<dbReference type="GO" id="GO:0005524">
    <property type="term" value="F:ATP binding"/>
    <property type="evidence" value="ECO:0007669"/>
    <property type="project" value="UniProtKB-KW"/>
</dbReference>
<dbReference type="InterPro" id="IPR017871">
    <property type="entry name" value="ABC_transporter-like_CS"/>
</dbReference>
<proteinExistence type="predicted"/>
<dbReference type="SUPFAM" id="SSF52540">
    <property type="entry name" value="P-loop containing nucleoside triphosphate hydrolases"/>
    <property type="match status" value="1"/>
</dbReference>
<reference evidence="5 6" key="1">
    <citation type="submission" date="2016-10" db="EMBL/GenBank/DDBJ databases">
        <authorList>
            <person name="de Groot N.N."/>
        </authorList>
    </citation>
    <scope>NUCLEOTIDE SEQUENCE [LARGE SCALE GENOMIC DNA]</scope>
    <source>
        <strain evidence="5 6">DSM 19012</strain>
    </source>
</reference>
<evidence type="ECO:0000256" key="1">
    <source>
        <dbReference type="ARBA" id="ARBA00022448"/>
    </source>
</evidence>
<dbReference type="FunCoup" id="A0A1I1YWN1">
    <property type="interactions" value="225"/>
</dbReference>
<dbReference type="InterPro" id="IPR027417">
    <property type="entry name" value="P-loop_NTPase"/>
</dbReference>
<feature type="domain" description="ABC transporter" evidence="4">
    <location>
        <begin position="6"/>
        <end position="242"/>
    </location>
</feature>
<protein>
    <submittedName>
        <fullName evidence="5">Phospholipid/cholesterol/gamma-HCH transport system ATP-binding protein</fullName>
    </submittedName>
</protein>
<dbReference type="eggNOG" id="COG1127">
    <property type="taxonomic scope" value="Bacteria"/>
</dbReference>
<dbReference type="Proteomes" id="UP000181976">
    <property type="component" value="Unassembled WGS sequence"/>
</dbReference>